<dbReference type="PANTHER" id="PTHR43133">
    <property type="entry name" value="RNA POLYMERASE ECF-TYPE SIGMA FACTO"/>
    <property type="match status" value="1"/>
</dbReference>
<dbReference type="CDD" id="cd06171">
    <property type="entry name" value="Sigma70_r4"/>
    <property type="match status" value="1"/>
</dbReference>
<dbReference type="InterPro" id="IPR036388">
    <property type="entry name" value="WH-like_DNA-bd_sf"/>
</dbReference>
<feature type="domain" description="RNA polymerase sigma-70 region 2" evidence="7">
    <location>
        <begin position="49"/>
        <end position="106"/>
    </location>
</feature>
<dbReference type="InterPro" id="IPR039425">
    <property type="entry name" value="RNA_pol_sigma-70-like"/>
</dbReference>
<protein>
    <submittedName>
        <fullName evidence="9">RNA polymerase sigma-70 factor (Sigma-E family)</fullName>
    </submittedName>
</protein>
<evidence type="ECO:0000259" key="8">
    <source>
        <dbReference type="Pfam" id="PF08281"/>
    </source>
</evidence>
<keyword evidence="3" id="KW-0731">Sigma factor</keyword>
<comment type="similarity">
    <text evidence="1">Belongs to the sigma-70 factor family. ECF subfamily.</text>
</comment>
<accession>A0A2T0QX65</accession>
<dbReference type="NCBIfam" id="TIGR02983">
    <property type="entry name" value="SigE-fam_strep"/>
    <property type="match status" value="1"/>
</dbReference>
<dbReference type="PANTHER" id="PTHR43133:SF50">
    <property type="entry name" value="ECF RNA POLYMERASE SIGMA FACTOR SIGM"/>
    <property type="match status" value="1"/>
</dbReference>
<dbReference type="SUPFAM" id="SSF88659">
    <property type="entry name" value="Sigma3 and sigma4 domains of RNA polymerase sigma factors"/>
    <property type="match status" value="1"/>
</dbReference>
<keyword evidence="4" id="KW-0238">DNA-binding</keyword>
<dbReference type="Gene3D" id="1.10.10.10">
    <property type="entry name" value="Winged helix-like DNA-binding domain superfamily/Winged helix DNA-binding domain"/>
    <property type="match status" value="1"/>
</dbReference>
<proteinExistence type="inferred from homology"/>
<sequence length="222" mass="25103">MRADEAQPDHLPGCDDPACNRIPRFWRQGSVDDMNREEHFTSWAHEATPQLRRIARLLAGDFHVGEDLLQDVYAKMYARWPRIQDPGAYARRALANAATSRRRSRAHRHEAVRDVDDHLAGAEPSQPLVDLEQRADLLAVLRPLPPRQRAVIVLRYLDDRSDEQVADLLDISVGTVKSQASRALARLRRTLPDRAVEHRPPPDPSRPGTPSSAASLVDWTRS</sequence>
<dbReference type="EMBL" id="PVZF01000016">
    <property type="protein sequence ID" value="PRY10485.1"/>
    <property type="molecule type" value="Genomic_DNA"/>
</dbReference>
<dbReference type="InterPro" id="IPR014284">
    <property type="entry name" value="RNA_pol_sigma-70_dom"/>
</dbReference>
<dbReference type="Pfam" id="PF08281">
    <property type="entry name" value="Sigma70_r4_2"/>
    <property type="match status" value="1"/>
</dbReference>
<dbReference type="GO" id="GO:0003677">
    <property type="term" value="F:DNA binding"/>
    <property type="evidence" value="ECO:0007669"/>
    <property type="project" value="UniProtKB-KW"/>
</dbReference>
<dbReference type="InterPro" id="IPR013325">
    <property type="entry name" value="RNA_pol_sigma_r2"/>
</dbReference>
<dbReference type="NCBIfam" id="TIGR02937">
    <property type="entry name" value="sigma70-ECF"/>
    <property type="match status" value="1"/>
</dbReference>
<evidence type="ECO:0000256" key="6">
    <source>
        <dbReference type="SAM" id="MobiDB-lite"/>
    </source>
</evidence>
<name>A0A2T0QX65_9ACTN</name>
<dbReference type="Gene3D" id="1.10.1740.10">
    <property type="match status" value="1"/>
</dbReference>
<dbReference type="SUPFAM" id="SSF88946">
    <property type="entry name" value="Sigma2 domain of RNA polymerase sigma factors"/>
    <property type="match status" value="1"/>
</dbReference>
<feature type="compositionally biased region" description="Basic and acidic residues" evidence="6">
    <location>
        <begin position="190"/>
        <end position="201"/>
    </location>
</feature>
<evidence type="ECO:0000256" key="5">
    <source>
        <dbReference type="ARBA" id="ARBA00023163"/>
    </source>
</evidence>
<dbReference type="InterPro" id="IPR013324">
    <property type="entry name" value="RNA_pol_sigma_r3/r4-like"/>
</dbReference>
<dbReference type="Proteomes" id="UP000238083">
    <property type="component" value="Unassembled WGS sequence"/>
</dbReference>
<dbReference type="GO" id="GO:0016987">
    <property type="term" value="F:sigma factor activity"/>
    <property type="evidence" value="ECO:0007669"/>
    <property type="project" value="UniProtKB-KW"/>
</dbReference>
<keyword evidence="10" id="KW-1185">Reference proteome</keyword>
<evidence type="ECO:0000256" key="4">
    <source>
        <dbReference type="ARBA" id="ARBA00023125"/>
    </source>
</evidence>
<dbReference type="InterPro" id="IPR013249">
    <property type="entry name" value="RNA_pol_sigma70_r4_t2"/>
</dbReference>
<organism evidence="9 10">
    <name type="scientific">Kineococcus rhizosphaerae</name>
    <dbReference type="NCBI Taxonomy" id="559628"/>
    <lineage>
        <taxon>Bacteria</taxon>
        <taxon>Bacillati</taxon>
        <taxon>Actinomycetota</taxon>
        <taxon>Actinomycetes</taxon>
        <taxon>Kineosporiales</taxon>
        <taxon>Kineosporiaceae</taxon>
        <taxon>Kineococcus</taxon>
    </lineage>
</organism>
<reference evidence="9 10" key="1">
    <citation type="submission" date="2018-03" db="EMBL/GenBank/DDBJ databases">
        <title>Genomic Encyclopedia of Archaeal and Bacterial Type Strains, Phase II (KMG-II): from individual species to whole genera.</title>
        <authorList>
            <person name="Goeker M."/>
        </authorList>
    </citation>
    <scope>NUCLEOTIDE SEQUENCE [LARGE SCALE GENOMIC DNA]</scope>
    <source>
        <strain evidence="9 10">DSM 19711</strain>
    </source>
</reference>
<dbReference type="InterPro" id="IPR007627">
    <property type="entry name" value="RNA_pol_sigma70_r2"/>
</dbReference>
<dbReference type="AlphaFoldDB" id="A0A2T0QX65"/>
<dbReference type="Pfam" id="PF04542">
    <property type="entry name" value="Sigma70_r2"/>
    <property type="match status" value="1"/>
</dbReference>
<keyword evidence="5" id="KW-0804">Transcription</keyword>
<feature type="region of interest" description="Disordered" evidence="6">
    <location>
        <begin position="189"/>
        <end position="222"/>
    </location>
</feature>
<comment type="caution">
    <text evidence="9">The sequence shown here is derived from an EMBL/GenBank/DDBJ whole genome shotgun (WGS) entry which is preliminary data.</text>
</comment>
<evidence type="ECO:0000313" key="9">
    <source>
        <dbReference type="EMBL" id="PRY10485.1"/>
    </source>
</evidence>
<dbReference type="GO" id="GO:0006352">
    <property type="term" value="P:DNA-templated transcription initiation"/>
    <property type="evidence" value="ECO:0007669"/>
    <property type="project" value="InterPro"/>
</dbReference>
<evidence type="ECO:0000256" key="1">
    <source>
        <dbReference type="ARBA" id="ARBA00010641"/>
    </source>
</evidence>
<evidence type="ECO:0000313" key="10">
    <source>
        <dbReference type="Proteomes" id="UP000238083"/>
    </source>
</evidence>
<evidence type="ECO:0000256" key="2">
    <source>
        <dbReference type="ARBA" id="ARBA00023015"/>
    </source>
</evidence>
<evidence type="ECO:0000256" key="3">
    <source>
        <dbReference type="ARBA" id="ARBA00023082"/>
    </source>
</evidence>
<gene>
    <name evidence="9" type="ORF">CLV37_11638</name>
</gene>
<dbReference type="InterPro" id="IPR014325">
    <property type="entry name" value="RNA_pol_sigma-E_actinobac"/>
</dbReference>
<keyword evidence="2" id="KW-0805">Transcription regulation</keyword>
<evidence type="ECO:0000259" key="7">
    <source>
        <dbReference type="Pfam" id="PF04542"/>
    </source>
</evidence>
<feature type="domain" description="RNA polymerase sigma factor 70 region 4 type 2" evidence="8">
    <location>
        <begin position="136"/>
        <end position="187"/>
    </location>
</feature>